<dbReference type="AlphaFoldDB" id="A0A0T5Z4V2"/>
<evidence type="ECO:0000313" key="5">
    <source>
        <dbReference type="EMBL" id="KRT57954.1"/>
    </source>
</evidence>
<dbReference type="EMBL" id="LMXI01000431">
    <property type="protein sequence ID" value="KRT57954.1"/>
    <property type="molecule type" value="Genomic_DNA"/>
</dbReference>
<evidence type="ECO:0000313" key="6">
    <source>
        <dbReference type="Proteomes" id="UP000051276"/>
    </source>
</evidence>
<reference evidence="5 6" key="1">
    <citation type="submission" date="2015-11" db="EMBL/GenBank/DDBJ databases">
        <title>The genome of Candidatus Endoriftia persephone in Ridgeia piscesae and population structure of the North Eastern Pacific vestimentiferan symbionts.</title>
        <authorList>
            <person name="Perez M."/>
            <person name="Juniper K.S."/>
        </authorList>
    </citation>
    <scope>NUCLEOTIDE SEQUENCE [LARGE SCALE GENOMIC DNA]</scope>
    <source>
        <strain evidence="5">Ind10</strain>
    </source>
</reference>
<keyword evidence="2" id="KW-0813">Transport</keyword>
<keyword evidence="2" id="KW-0653">Protein transport</keyword>
<dbReference type="Pfam" id="PF01312">
    <property type="entry name" value="Bac_export_2"/>
    <property type="match status" value="1"/>
</dbReference>
<feature type="compositionally biased region" description="Basic and acidic residues" evidence="3">
    <location>
        <begin position="1"/>
        <end position="12"/>
    </location>
</feature>
<proteinExistence type="predicted"/>
<dbReference type="Proteomes" id="UP000051276">
    <property type="component" value="Unassembled WGS sequence"/>
</dbReference>
<dbReference type="InterPro" id="IPR006135">
    <property type="entry name" value="T3SS_substrate_exporter"/>
</dbReference>
<feature type="transmembrane region" description="Helical" evidence="4">
    <location>
        <begin position="34"/>
        <end position="55"/>
    </location>
</feature>
<evidence type="ECO:0000256" key="2">
    <source>
        <dbReference type="ARBA" id="ARBA00023225"/>
    </source>
</evidence>
<dbReference type="GO" id="GO:0005886">
    <property type="term" value="C:plasma membrane"/>
    <property type="evidence" value="ECO:0007669"/>
    <property type="project" value="TreeGrafter"/>
</dbReference>
<evidence type="ECO:0000256" key="1">
    <source>
        <dbReference type="ARBA" id="ARBA00021622"/>
    </source>
</evidence>
<dbReference type="PANTHER" id="PTHR30531">
    <property type="entry name" value="FLAGELLAR BIOSYNTHETIC PROTEIN FLHB"/>
    <property type="match status" value="1"/>
</dbReference>
<comment type="caution">
    <text evidence="5">The sequence shown here is derived from an EMBL/GenBank/DDBJ whole genome shotgun (WGS) entry which is preliminary data.</text>
</comment>
<feature type="region of interest" description="Disordered" evidence="3">
    <location>
        <begin position="1"/>
        <end position="32"/>
    </location>
</feature>
<gene>
    <name evidence="5" type="ORF">Ga0076813_12639</name>
</gene>
<accession>A0A0T5Z4V2</accession>
<dbReference type="RefSeq" id="WP_199399693.1">
    <property type="nucleotide sequence ID" value="NZ_KQ556935.1"/>
</dbReference>
<feature type="transmembrane region" description="Helical" evidence="4">
    <location>
        <begin position="94"/>
        <end position="117"/>
    </location>
</feature>
<sequence length="118" mass="12945">MAENKDGQEKTEQPTAKRMSDSRRKGQVPRSRELNTMAVTLGGVITLVMMSGHFAKELRDIMSSGFTISRQEIFDVSSMLVRLTESLQSAFMMLLPYFLVMVVLAVASSVVLGGLAVS</sequence>
<dbReference type="PANTHER" id="PTHR30531:SF12">
    <property type="entry name" value="FLAGELLAR BIOSYNTHETIC PROTEIN FLHB"/>
    <property type="match status" value="1"/>
</dbReference>
<dbReference type="GO" id="GO:0009306">
    <property type="term" value="P:protein secretion"/>
    <property type="evidence" value="ECO:0007669"/>
    <property type="project" value="InterPro"/>
</dbReference>
<protein>
    <recommendedName>
        <fullName evidence="1">Flagellar biosynthetic protein FlhB</fullName>
    </recommendedName>
</protein>
<keyword evidence="2" id="KW-1006">Bacterial flagellum protein export</keyword>
<keyword evidence="4" id="KW-0812">Transmembrane</keyword>
<evidence type="ECO:0000256" key="3">
    <source>
        <dbReference type="SAM" id="MobiDB-lite"/>
    </source>
</evidence>
<name>A0A0T5Z4V2_9GAMM</name>
<evidence type="ECO:0000256" key="4">
    <source>
        <dbReference type="SAM" id="Phobius"/>
    </source>
</evidence>
<keyword evidence="4" id="KW-0472">Membrane</keyword>
<feature type="non-terminal residue" evidence="5">
    <location>
        <position position="118"/>
    </location>
</feature>
<organism evidence="5 6">
    <name type="scientific">endosymbiont of Ridgeia piscesae</name>
    <dbReference type="NCBI Taxonomy" id="54398"/>
    <lineage>
        <taxon>Bacteria</taxon>
        <taxon>Pseudomonadati</taxon>
        <taxon>Pseudomonadota</taxon>
        <taxon>Gammaproteobacteria</taxon>
        <taxon>sulfur-oxidizing symbionts</taxon>
    </lineage>
</organism>
<keyword evidence="4" id="KW-1133">Transmembrane helix</keyword>